<feature type="transmembrane region" description="Helical" evidence="1">
    <location>
        <begin position="45"/>
        <end position="67"/>
    </location>
</feature>
<dbReference type="InParanoid" id="E3MVI8"/>
<dbReference type="PANTHER" id="PTHR47632:SF2">
    <property type="entry name" value="G-PROTEIN COUPLED RECEPTOR FRPR-1-RELATED"/>
    <property type="match status" value="1"/>
</dbReference>
<gene>
    <name evidence="2" type="ORF">CRE_24089</name>
</gene>
<dbReference type="HOGENOM" id="CLU_2544784_0_0_1"/>
<evidence type="ECO:0000313" key="2">
    <source>
        <dbReference type="EMBL" id="EFP10199.1"/>
    </source>
</evidence>
<dbReference type="AlphaFoldDB" id="E3MVI8"/>
<keyword evidence="1" id="KW-0812">Transmembrane</keyword>
<keyword evidence="3" id="KW-1185">Reference proteome</keyword>
<dbReference type="STRING" id="31234.E3MVI8"/>
<reference evidence="2" key="1">
    <citation type="submission" date="2007-07" db="EMBL/GenBank/DDBJ databases">
        <title>PCAP assembly of the Caenorhabditis remanei genome.</title>
        <authorList>
            <consortium name="The Caenorhabditis remanei Sequencing Consortium"/>
            <person name="Wilson R.K."/>
        </authorList>
    </citation>
    <scope>NUCLEOTIDE SEQUENCE [LARGE SCALE GENOMIC DNA]</scope>
    <source>
        <strain evidence="2">PB4641</strain>
    </source>
</reference>
<sequence length="83" mass="9221">MEGLNMSLECTRESRSNGTCYGLAVCGFCYDFAETRQVSKEYEQFNLVVIGLMLPFIGCLGLIGNALSAFTYSRREMISSLNV</sequence>
<dbReference type="PANTHER" id="PTHR47632">
    <property type="entry name" value="FMRFAMIDE PEPTIDE RECEPTOR FAMILY-RELATED"/>
    <property type="match status" value="1"/>
</dbReference>
<dbReference type="eggNOG" id="ENOG502SIUQ">
    <property type="taxonomic scope" value="Eukaryota"/>
</dbReference>
<evidence type="ECO:0000256" key="1">
    <source>
        <dbReference type="SAM" id="Phobius"/>
    </source>
</evidence>
<organism evidence="3">
    <name type="scientific">Caenorhabditis remanei</name>
    <name type="common">Caenorhabditis vulgaris</name>
    <dbReference type="NCBI Taxonomy" id="31234"/>
    <lineage>
        <taxon>Eukaryota</taxon>
        <taxon>Metazoa</taxon>
        <taxon>Ecdysozoa</taxon>
        <taxon>Nematoda</taxon>
        <taxon>Chromadorea</taxon>
        <taxon>Rhabditida</taxon>
        <taxon>Rhabditina</taxon>
        <taxon>Rhabditomorpha</taxon>
        <taxon>Rhabditoidea</taxon>
        <taxon>Rhabditidae</taxon>
        <taxon>Peloderinae</taxon>
        <taxon>Caenorhabditis</taxon>
    </lineage>
</organism>
<name>E3MVI8_CAERE</name>
<evidence type="ECO:0000313" key="3">
    <source>
        <dbReference type="Proteomes" id="UP000008281"/>
    </source>
</evidence>
<protein>
    <submittedName>
        <fullName evidence="2">Uncharacterized protein</fullName>
    </submittedName>
</protein>
<dbReference type="EMBL" id="DS268483">
    <property type="protein sequence ID" value="EFP10199.1"/>
    <property type="molecule type" value="Genomic_DNA"/>
</dbReference>
<dbReference type="InterPro" id="IPR053326">
    <property type="entry name" value="GPCR1-like"/>
</dbReference>
<dbReference type="OrthoDB" id="10011262at2759"/>
<proteinExistence type="predicted"/>
<accession>E3MVI8</accession>
<keyword evidence="1" id="KW-0472">Membrane</keyword>
<keyword evidence="1" id="KW-1133">Transmembrane helix</keyword>
<dbReference type="Proteomes" id="UP000008281">
    <property type="component" value="Unassembled WGS sequence"/>
</dbReference>